<accession>A0A2A5AC53</accession>
<dbReference type="PROSITE" id="PS51318">
    <property type="entry name" value="TAT"/>
    <property type="match status" value="1"/>
</dbReference>
<name>A0A2A5AC53_9GAMM</name>
<comment type="caution">
    <text evidence="1">The sequence shown here is derived from an EMBL/GenBank/DDBJ whole genome shotgun (WGS) entry which is preliminary data.</text>
</comment>
<organism evidence="1 2">
    <name type="scientific">SAR86 cluster bacterium</name>
    <dbReference type="NCBI Taxonomy" id="2030880"/>
    <lineage>
        <taxon>Bacteria</taxon>
        <taxon>Pseudomonadati</taxon>
        <taxon>Pseudomonadota</taxon>
        <taxon>Gammaproteobacteria</taxon>
        <taxon>SAR86 cluster</taxon>
    </lineage>
</organism>
<dbReference type="AlphaFoldDB" id="A0A2A5AC53"/>
<protein>
    <submittedName>
        <fullName evidence="1">Uncharacterized protein</fullName>
    </submittedName>
</protein>
<dbReference type="InterPro" id="IPR027396">
    <property type="entry name" value="DsrEFH-like"/>
</dbReference>
<evidence type="ECO:0000313" key="1">
    <source>
        <dbReference type="EMBL" id="PCJ16887.1"/>
    </source>
</evidence>
<gene>
    <name evidence="1" type="ORF">COA96_18160</name>
</gene>
<dbReference type="InterPro" id="IPR006311">
    <property type="entry name" value="TAT_signal"/>
</dbReference>
<evidence type="ECO:0000313" key="2">
    <source>
        <dbReference type="Proteomes" id="UP000218327"/>
    </source>
</evidence>
<reference evidence="2" key="1">
    <citation type="submission" date="2017-08" db="EMBL/GenBank/DDBJ databases">
        <title>A dynamic microbial community with high functional redundancy inhabits the cold, oxic subseafloor aquifer.</title>
        <authorList>
            <person name="Tully B.J."/>
            <person name="Wheat C.G."/>
            <person name="Glazer B.T."/>
            <person name="Huber J.A."/>
        </authorList>
    </citation>
    <scope>NUCLEOTIDE SEQUENCE [LARGE SCALE GENOMIC DNA]</scope>
</reference>
<dbReference type="EMBL" id="NVVJ01000113">
    <property type="protein sequence ID" value="PCJ16887.1"/>
    <property type="molecule type" value="Genomic_DNA"/>
</dbReference>
<proteinExistence type="predicted"/>
<dbReference type="Proteomes" id="UP000218327">
    <property type="component" value="Unassembled WGS sequence"/>
</dbReference>
<sequence>MKDKDQNQNEELETVGRRSLLTNMSVAAVAGLAASVASVPVQAQGRAAGFEPARHVKDAWMGELAGNHRVFVDSANLSGGANAVRYAKNIIAAHEDDYEGESSDYALIVCFRHGSTPYGFNDAVWEKYGALFNPNADSAPTANPMNTASFSNGQTSLADLRAKGVEVVICSRATRTYSRRLATATGASYDDVHAELVAGIIPKSRFVPAGVLAATRSQEYGYSLLYAQ</sequence>
<dbReference type="Gene3D" id="3.40.1260.10">
    <property type="entry name" value="DsrEFH-like"/>
    <property type="match status" value="1"/>
</dbReference>